<name>A0A5P3XCT4_PARBF</name>
<dbReference type="InterPro" id="IPR027417">
    <property type="entry name" value="P-loop_NTPase"/>
</dbReference>
<dbReference type="SMART" id="SM00487">
    <property type="entry name" value="DEXDc"/>
    <property type="match status" value="1"/>
</dbReference>
<dbReference type="Gene3D" id="3.40.50.300">
    <property type="entry name" value="P-loop containing nucleotide triphosphate hydrolases"/>
    <property type="match status" value="2"/>
</dbReference>
<reference evidence="2 3" key="1">
    <citation type="submission" date="2018-09" db="EMBL/GenBank/DDBJ databases">
        <title>A clostridial neurotoxin that targets Anopheles mosquitoes.</title>
        <authorList>
            <person name="Contreras E."/>
            <person name="Masuyer G."/>
            <person name="Qureshi N."/>
            <person name="Chawla S."/>
            <person name="Lim H.L."/>
            <person name="Chen J."/>
            <person name="Stenmark P."/>
            <person name="Gill S."/>
        </authorList>
    </citation>
    <scope>NUCLEOTIDE SEQUENCE [LARGE SCALE GENOMIC DNA]</scope>
    <source>
        <strain evidence="2 3">Cbm</strain>
    </source>
</reference>
<protein>
    <submittedName>
        <fullName evidence="2">DEAD/DEAH box helicase</fullName>
    </submittedName>
</protein>
<keyword evidence="2" id="KW-0347">Helicase</keyword>
<evidence type="ECO:0000259" key="1">
    <source>
        <dbReference type="PROSITE" id="PS51192"/>
    </source>
</evidence>
<dbReference type="InterPro" id="IPR006935">
    <property type="entry name" value="Helicase/UvrB_N"/>
</dbReference>
<feature type="domain" description="Helicase ATP-binding" evidence="1">
    <location>
        <begin position="47"/>
        <end position="305"/>
    </location>
</feature>
<dbReference type="Pfam" id="PF04851">
    <property type="entry name" value="ResIII"/>
    <property type="match status" value="1"/>
</dbReference>
<dbReference type="GO" id="GO:0004386">
    <property type="term" value="F:helicase activity"/>
    <property type="evidence" value="ECO:0007669"/>
    <property type="project" value="UniProtKB-KW"/>
</dbReference>
<gene>
    <name evidence="2" type="ORF">D4A35_05880</name>
</gene>
<evidence type="ECO:0000313" key="2">
    <source>
        <dbReference type="EMBL" id="QEZ68492.1"/>
    </source>
</evidence>
<sequence length="837" mass="96028">MVDFKRRIKSKKNENKVHPCEIYETLDRKSDKGPLRSVQAEILNDWYDNYKDNKDVILKLHTGQGKTLIGLLMLQSKINEGKGPVIYLCPNNYLVEQTCLQADSFGIKYVTTNGELPYEFLEGKRILITTINKLFNGITKFGLESRSEKVDTILMDDSHACINEIIKSCTMEFNSESDVYKHILNLFFDELKSQGAGSFRDICDGDKNEVLPIPYWAWQDKIEDVTDLLCKNKDEIKFTWPILKNILKDCRCIISGNKLEISPYITPLYMFGSYYNANHRILMSATISDDSFLINTLGISKEHILNPLKPKNEKWSGEKMIIIPSLIDESLDRKKIIRSISVSESKNNYGVVALVPSYNRAKDWDAYNKNKLTSRADISEAIENLKSGNYEKNIVIANRYDGVDLPDDACRILIIDSKPVAQTLNDRYIEDCISNSDIISIKTAQTIEQGIGRSVRGEKDYCAIILIDSNLINFIRNPRTKEYFSNQTRKQIELGINISEYAKEELDEGMEPIDSLNKLVKQLLGRDPDWKEYYIEEMNDMDNGTTIQSKMIDVLELERQAGELYLKGDVEKAASTIQNLIDNCGVDDNTKGWYLQEKARILYSKSKSDSNKAQLSAYNKNSYLMKPREGSKVAKLKISAKRIDKIIENISEFENFQDLNIYIDSILSNLIFGISSEKFESSLDKLGKLLGFNSERPDKKWKEGPDNLWSMENNEYVLIECKNEVNLNRDKISQREVGQMNNSCAWFKNNYGDAKVCRFMIIPTNIFDKAVGFNEDVKIITPKELDSLKRNVRAFFKEFSTLNLKNLSKSDIQKYINNHKLDADSISKKYGEEPIEG</sequence>
<dbReference type="Proteomes" id="UP000326961">
    <property type="component" value="Chromosome"/>
</dbReference>
<dbReference type="GO" id="GO:0016818">
    <property type="term" value="F:hydrolase activity, acting on acid anhydrides, in phosphorus-containing anhydrides"/>
    <property type="evidence" value="ECO:0007669"/>
    <property type="project" value="InterPro"/>
</dbReference>
<dbReference type="PROSITE" id="PS51192">
    <property type="entry name" value="HELICASE_ATP_BIND_1"/>
    <property type="match status" value="1"/>
</dbReference>
<organism evidence="2 3">
    <name type="scientific">Paraclostridium bifermentans</name>
    <name type="common">Clostridium bifermentans</name>
    <dbReference type="NCBI Taxonomy" id="1490"/>
    <lineage>
        <taxon>Bacteria</taxon>
        <taxon>Bacillati</taxon>
        <taxon>Bacillota</taxon>
        <taxon>Clostridia</taxon>
        <taxon>Peptostreptococcales</taxon>
        <taxon>Peptostreptococcaceae</taxon>
        <taxon>Paraclostridium</taxon>
    </lineage>
</organism>
<dbReference type="GO" id="GO:0005524">
    <property type="term" value="F:ATP binding"/>
    <property type="evidence" value="ECO:0007669"/>
    <property type="project" value="InterPro"/>
</dbReference>
<accession>A0A5P3XCT4</accession>
<dbReference type="SUPFAM" id="SSF52540">
    <property type="entry name" value="P-loop containing nucleoside triphosphate hydrolases"/>
    <property type="match status" value="2"/>
</dbReference>
<keyword evidence="2" id="KW-0378">Hydrolase</keyword>
<dbReference type="SMART" id="SM00491">
    <property type="entry name" value="HELICc2"/>
    <property type="match status" value="1"/>
</dbReference>
<dbReference type="InterPro" id="IPR014001">
    <property type="entry name" value="Helicase_ATP-bd"/>
</dbReference>
<dbReference type="InterPro" id="IPR006555">
    <property type="entry name" value="ATP-dep_Helicase_C"/>
</dbReference>
<keyword evidence="2" id="KW-0067">ATP-binding</keyword>
<dbReference type="RefSeq" id="WP_150886270.1">
    <property type="nucleotide sequence ID" value="NZ_CP032452.1"/>
</dbReference>
<evidence type="ECO:0000313" key="3">
    <source>
        <dbReference type="Proteomes" id="UP000326961"/>
    </source>
</evidence>
<dbReference type="AlphaFoldDB" id="A0A5P3XCT4"/>
<dbReference type="GO" id="GO:0006139">
    <property type="term" value="P:nucleobase-containing compound metabolic process"/>
    <property type="evidence" value="ECO:0007669"/>
    <property type="project" value="InterPro"/>
</dbReference>
<keyword evidence="2" id="KW-0547">Nucleotide-binding</keyword>
<dbReference type="EMBL" id="CP032452">
    <property type="protein sequence ID" value="QEZ68492.1"/>
    <property type="molecule type" value="Genomic_DNA"/>
</dbReference>
<dbReference type="GO" id="GO:0003677">
    <property type="term" value="F:DNA binding"/>
    <property type="evidence" value="ECO:0007669"/>
    <property type="project" value="InterPro"/>
</dbReference>
<dbReference type="Pfam" id="PF13307">
    <property type="entry name" value="Helicase_C_2"/>
    <property type="match status" value="1"/>
</dbReference>
<proteinExistence type="predicted"/>